<feature type="compositionally biased region" description="Low complexity" evidence="1">
    <location>
        <begin position="102"/>
        <end position="114"/>
    </location>
</feature>
<keyword evidence="3" id="KW-1185">Reference proteome</keyword>
<evidence type="ECO:0000256" key="1">
    <source>
        <dbReference type="SAM" id="MobiDB-lite"/>
    </source>
</evidence>
<feature type="region of interest" description="Disordered" evidence="1">
    <location>
        <begin position="97"/>
        <end position="152"/>
    </location>
</feature>
<organism evidence="2 3">
    <name type="scientific">Eumeta variegata</name>
    <name type="common">Bagworm moth</name>
    <name type="synonym">Eumeta japonica</name>
    <dbReference type="NCBI Taxonomy" id="151549"/>
    <lineage>
        <taxon>Eukaryota</taxon>
        <taxon>Metazoa</taxon>
        <taxon>Ecdysozoa</taxon>
        <taxon>Arthropoda</taxon>
        <taxon>Hexapoda</taxon>
        <taxon>Insecta</taxon>
        <taxon>Pterygota</taxon>
        <taxon>Neoptera</taxon>
        <taxon>Endopterygota</taxon>
        <taxon>Lepidoptera</taxon>
        <taxon>Glossata</taxon>
        <taxon>Ditrysia</taxon>
        <taxon>Tineoidea</taxon>
        <taxon>Psychidae</taxon>
        <taxon>Oiketicinae</taxon>
        <taxon>Eumeta</taxon>
    </lineage>
</organism>
<proteinExistence type="predicted"/>
<accession>A0A4C1Y6Q0</accession>
<gene>
    <name evidence="2" type="ORF">EVAR_57801_1</name>
</gene>
<dbReference type="EMBL" id="BGZK01001094">
    <property type="protein sequence ID" value="GBP71033.1"/>
    <property type="molecule type" value="Genomic_DNA"/>
</dbReference>
<name>A0A4C1Y6Q0_EUMVA</name>
<protein>
    <submittedName>
        <fullName evidence="2">Uncharacterized protein</fullName>
    </submittedName>
</protein>
<sequence>MKAVFIDPPIKLWLETFDVNKQPTRHRSSSNADDTAQRLWHWSDALDGNVGHDIEYRGCSVIGMATYSITYSTQISISKKASDFIFVYNSTDANVGTDHSSSELVEASFSSSSVPPRAVDPSSPQPRGTCRVTSMVQVRHNPKVKVKPPDKV</sequence>
<evidence type="ECO:0000313" key="3">
    <source>
        <dbReference type="Proteomes" id="UP000299102"/>
    </source>
</evidence>
<dbReference type="Proteomes" id="UP000299102">
    <property type="component" value="Unassembled WGS sequence"/>
</dbReference>
<evidence type="ECO:0000313" key="2">
    <source>
        <dbReference type="EMBL" id="GBP71033.1"/>
    </source>
</evidence>
<reference evidence="2 3" key="1">
    <citation type="journal article" date="2019" name="Commun. Biol.">
        <title>The bagworm genome reveals a unique fibroin gene that provides high tensile strength.</title>
        <authorList>
            <person name="Kono N."/>
            <person name="Nakamura H."/>
            <person name="Ohtoshi R."/>
            <person name="Tomita M."/>
            <person name="Numata K."/>
            <person name="Arakawa K."/>
        </authorList>
    </citation>
    <scope>NUCLEOTIDE SEQUENCE [LARGE SCALE GENOMIC DNA]</scope>
</reference>
<comment type="caution">
    <text evidence="2">The sequence shown here is derived from an EMBL/GenBank/DDBJ whole genome shotgun (WGS) entry which is preliminary data.</text>
</comment>
<dbReference type="AlphaFoldDB" id="A0A4C1Y6Q0"/>